<dbReference type="PRINTS" id="PR00081">
    <property type="entry name" value="GDHRDH"/>
</dbReference>
<dbReference type="GO" id="GO:0005737">
    <property type="term" value="C:cytoplasm"/>
    <property type="evidence" value="ECO:0007669"/>
    <property type="project" value="TreeGrafter"/>
</dbReference>
<dbReference type="PANTHER" id="PTHR43544">
    <property type="entry name" value="SHORT-CHAIN DEHYDROGENASE/REDUCTASE"/>
    <property type="match status" value="1"/>
</dbReference>
<dbReference type="PANTHER" id="PTHR43544:SF12">
    <property type="entry name" value="NAD(P)-BINDING ROSSMANN-FOLD SUPERFAMILY PROTEIN"/>
    <property type="match status" value="1"/>
</dbReference>
<gene>
    <name evidence="1" type="primary">csgA</name>
    <name evidence="1" type="ORF">ROA7450_00851</name>
</gene>
<dbReference type="Pfam" id="PF00106">
    <property type="entry name" value="adh_short"/>
    <property type="match status" value="1"/>
</dbReference>
<dbReference type="Proteomes" id="UP000193061">
    <property type="component" value="Unassembled WGS sequence"/>
</dbReference>
<dbReference type="EMBL" id="FWFX01000002">
    <property type="protein sequence ID" value="SLN22501.1"/>
    <property type="molecule type" value="Genomic_DNA"/>
</dbReference>
<protein>
    <submittedName>
        <fullName evidence="1">C-factor</fullName>
    </submittedName>
</protein>
<dbReference type="RefSeq" id="WP_143534368.1">
    <property type="nucleotide sequence ID" value="NZ_FWFX01000002.1"/>
</dbReference>
<proteinExistence type="predicted"/>
<organism evidence="1 2">
    <name type="scientific">Roseovarius albus</name>
    <dbReference type="NCBI Taxonomy" id="1247867"/>
    <lineage>
        <taxon>Bacteria</taxon>
        <taxon>Pseudomonadati</taxon>
        <taxon>Pseudomonadota</taxon>
        <taxon>Alphaproteobacteria</taxon>
        <taxon>Rhodobacterales</taxon>
        <taxon>Roseobacteraceae</taxon>
        <taxon>Roseovarius</taxon>
    </lineage>
</organism>
<dbReference type="AlphaFoldDB" id="A0A1X6YIP1"/>
<dbReference type="OrthoDB" id="9785826at2"/>
<dbReference type="InterPro" id="IPR002347">
    <property type="entry name" value="SDR_fam"/>
</dbReference>
<name>A0A1X6YIP1_9RHOB</name>
<accession>A0A1X6YIP1</accession>
<dbReference type="InterPro" id="IPR036291">
    <property type="entry name" value="NAD(P)-bd_dom_sf"/>
</dbReference>
<reference evidence="1 2" key="1">
    <citation type="submission" date="2017-03" db="EMBL/GenBank/DDBJ databases">
        <authorList>
            <person name="Afonso C.L."/>
            <person name="Miller P.J."/>
            <person name="Scott M.A."/>
            <person name="Spackman E."/>
            <person name="Goraichik I."/>
            <person name="Dimitrov K.M."/>
            <person name="Suarez D.L."/>
            <person name="Swayne D.E."/>
        </authorList>
    </citation>
    <scope>NUCLEOTIDE SEQUENCE [LARGE SCALE GENOMIC DNA]</scope>
    <source>
        <strain evidence="1 2">CECT 7450</strain>
    </source>
</reference>
<sequence length="221" mass="23801">MKTALVIGASGGIGAAATKVLATKDVIVTELSRSVDGFDICDEQVVVERLGRFGAPFDLILVATGALEIEGSEPEKTLRQVNAHDMTKQFMLNSVGPSLVLKHAIRLLPKDRRSVFAALSARVGSIGDNRLGGWYSYRTAKAALNQMIHTGAIELARSHKEAICVALHPGTVDTAFTQKYVGRYPAVPPERAAQNLLSVIDDLKIEDSGGFFDWKGDAVPW</sequence>
<evidence type="ECO:0000313" key="1">
    <source>
        <dbReference type="EMBL" id="SLN22501.1"/>
    </source>
</evidence>
<dbReference type="GO" id="GO:0016491">
    <property type="term" value="F:oxidoreductase activity"/>
    <property type="evidence" value="ECO:0007669"/>
    <property type="project" value="TreeGrafter"/>
</dbReference>
<dbReference type="InterPro" id="IPR051468">
    <property type="entry name" value="Fungal_SecMetab_SDRs"/>
</dbReference>
<dbReference type="SUPFAM" id="SSF51735">
    <property type="entry name" value="NAD(P)-binding Rossmann-fold domains"/>
    <property type="match status" value="1"/>
</dbReference>
<dbReference type="Gene3D" id="3.40.50.720">
    <property type="entry name" value="NAD(P)-binding Rossmann-like Domain"/>
    <property type="match status" value="1"/>
</dbReference>
<keyword evidence="2" id="KW-1185">Reference proteome</keyword>
<evidence type="ECO:0000313" key="2">
    <source>
        <dbReference type="Proteomes" id="UP000193061"/>
    </source>
</evidence>